<dbReference type="CDD" id="cd06260">
    <property type="entry name" value="DUF820-like"/>
    <property type="match status" value="1"/>
</dbReference>
<dbReference type="RefSeq" id="WP_060845511.1">
    <property type="nucleotide sequence ID" value="NZ_AP014704.1"/>
</dbReference>
<dbReference type="PATRIC" id="fig|270351.10.peg.427"/>
<name>A0A0C6FFV0_9HYPH</name>
<reference evidence="2 3" key="1">
    <citation type="journal article" date="2015" name="Genome Announc.">
        <title>Complete Genome Sequence of Methylobacterium aquaticum Strain 22A, Isolated from Racomitrium japonicum Moss.</title>
        <authorList>
            <person name="Tani A."/>
            <person name="Ogura Y."/>
            <person name="Hayashi T."/>
            <person name="Kimbara K."/>
        </authorList>
    </citation>
    <scope>NUCLEOTIDE SEQUENCE [LARGE SCALE GENOMIC DNA]</scope>
    <source>
        <strain evidence="2 3">MA-22A</strain>
    </source>
</reference>
<proteinExistence type="predicted"/>
<dbReference type="InterPro" id="IPR008538">
    <property type="entry name" value="Uma2"/>
</dbReference>
<dbReference type="KEGG" id="maqu:Maq22A_c02135"/>
<dbReference type="AlphaFoldDB" id="A0A0C6FFV0"/>
<dbReference type="STRING" id="270351.Maq22A_c02135"/>
<dbReference type="InterPro" id="IPR012296">
    <property type="entry name" value="Nuclease_put_TT1808"/>
</dbReference>
<evidence type="ECO:0000313" key="3">
    <source>
        <dbReference type="Proteomes" id="UP000061432"/>
    </source>
</evidence>
<dbReference type="PANTHER" id="PTHR36558:SF1">
    <property type="entry name" value="RESTRICTION ENDONUCLEASE DOMAIN-CONTAINING PROTEIN-RELATED"/>
    <property type="match status" value="1"/>
</dbReference>
<accession>A0A0C6FFV0</accession>
<dbReference type="Proteomes" id="UP000061432">
    <property type="component" value="Chromosome"/>
</dbReference>
<gene>
    <name evidence="2" type="primary">uma2</name>
    <name evidence="2" type="ORF">Maq22A_c02135</name>
</gene>
<protein>
    <submittedName>
        <fullName evidence="2">Uncharacterized protein conserved in cyanobacteria</fullName>
    </submittedName>
</protein>
<organism evidence="2 3">
    <name type="scientific">Methylobacterium aquaticum</name>
    <dbReference type="NCBI Taxonomy" id="270351"/>
    <lineage>
        <taxon>Bacteria</taxon>
        <taxon>Pseudomonadati</taxon>
        <taxon>Pseudomonadota</taxon>
        <taxon>Alphaproteobacteria</taxon>
        <taxon>Hyphomicrobiales</taxon>
        <taxon>Methylobacteriaceae</taxon>
        <taxon>Methylobacterium</taxon>
    </lineage>
</organism>
<dbReference type="Pfam" id="PF05685">
    <property type="entry name" value="Uma2"/>
    <property type="match status" value="1"/>
</dbReference>
<sequence>MSLALRRAPRMRVADFIAMIRERPDEERWELLDGDAVLMAPPSERHQQIVSNLLAALRPLVAKFGCRALPGLGLRNDFVDDYAPIPDVVVRCGPLLTDGYARDPLIVAEVLSPSTLNNDRGRKAAFYQGLQTLRAYLIVYADEARVELWSRGNGPDATLRVLGHDDTIPLPDLGGEIPVAALYDGIPL</sequence>
<dbReference type="InterPro" id="IPR011335">
    <property type="entry name" value="Restrct_endonuc-II-like"/>
</dbReference>
<dbReference type="Gene3D" id="3.90.1570.10">
    <property type="entry name" value="tt1808, chain A"/>
    <property type="match status" value="1"/>
</dbReference>
<dbReference type="PANTHER" id="PTHR36558">
    <property type="entry name" value="GLR1098 PROTEIN"/>
    <property type="match status" value="1"/>
</dbReference>
<feature type="domain" description="Putative restriction endonuclease" evidence="1">
    <location>
        <begin position="14"/>
        <end position="173"/>
    </location>
</feature>
<dbReference type="SUPFAM" id="SSF52980">
    <property type="entry name" value="Restriction endonuclease-like"/>
    <property type="match status" value="1"/>
</dbReference>
<evidence type="ECO:0000259" key="1">
    <source>
        <dbReference type="Pfam" id="PF05685"/>
    </source>
</evidence>
<dbReference type="OrthoDB" id="155284at2"/>
<evidence type="ECO:0000313" key="2">
    <source>
        <dbReference type="EMBL" id="BAQ43914.1"/>
    </source>
</evidence>
<dbReference type="EMBL" id="AP014704">
    <property type="protein sequence ID" value="BAQ43914.1"/>
    <property type="molecule type" value="Genomic_DNA"/>
</dbReference>
<reference evidence="3" key="2">
    <citation type="submission" date="2015-01" db="EMBL/GenBank/DDBJ databases">
        <title>Complete genome sequence of Methylobacterium aquaticum strain 22A.</title>
        <authorList>
            <person name="Tani A."/>
            <person name="Ogura Y."/>
            <person name="Hayashi T."/>
        </authorList>
    </citation>
    <scope>NUCLEOTIDE SEQUENCE [LARGE SCALE GENOMIC DNA]</scope>
    <source>
        <strain evidence="3">MA-22A</strain>
    </source>
</reference>